<sequence>MPKVLEFKLPDLGEGLTEAEIVRWLVEVGDVVAVDQPVVEVETAKAMVEVPCPYGGVVTARFGEEGTELPVGAPLLTVAVGAPQEQGATEEAENLEDSEYSGNVLVGYGTAAATTRRRSRVRPAPPAAPPATAPAAPAAPVEAAGPVPVISPLVRRLAREHGLDLRELRGSGPEGLILRADVESAMQAPAPAAPVTVTSSAPTPTPSSSGERIALKGIRGAVADKLSRSRTEIPDATCWVDADATELMAARAAMNAAGGPKVSVLALLARICTAALARFPELNATVDMAAREIVRLPEVHLGFAAQTERGLVVPVVRDAHTRNVDSLGAELARLTEAARTGTLTPAQLTGGTFTLNNYGVFGVDGSTPIINHPEAAMLGVGRIIPKPWVHEGELAVRQVVQLSLTFDHRVCDGGTAGGFLRYVADCVEHPAVLLRTL</sequence>
<dbReference type="InterPro" id="IPR023213">
    <property type="entry name" value="CAT-like_dom_sf"/>
</dbReference>
<dbReference type="PANTHER" id="PTHR43178:SF5">
    <property type="entry name" value="LIPOAMIDE ACYLTRANSFERASE COMPONENT OF BRANCHED-CHAIN ALPHA-KETO ACID DEHYDROGENASE COMPLEX, MITOCHONDRIAL"/>
    <property type="match status" value="1"/>
</dbReference>
<comment type="similarity">
    <text evidence="2 6">Belongs to the 2-oxoacid dehydrogenase family.</text>
</comment>
<feature type="region of interest" description="Disordered" evidence="7">
    <location>
        <begin position="112"/>
        <end position="139"/>
    </location>
</feature>
<dbReference type="SUPFAM" id="SSF52777">
    <property type="entry name" value="CoA-dependent acyltransferases"/>
    <property type="match status" value="1"/>
</dbReference>
<reference evidence="10" key="1">
    <citation type="submission" date="2022-10" db="EMBL/GenBank/DDBJ databases">
        <title>The complete genomes of actinobacterial strains from the NBC collection.</title>
        <authorList>
            <person name="Joergensen T.S."/>
            <person name="Alvarez Arevalo M."/>
            <person name="Sterndorff E.B."/>
            <person name="Faurdal D."/>
            <person name="Vuksanovic O."/>
            <person name="Mourched A.-S."/>
            <person name="Charusanti P."/>
            <person name="Shaw S."/>
            <person name="Blin K."/>
            <person name="Weber T."/>
        </authorList>
    </citation>
    <scope>NUCLEOTIDE SEQUENCE</scope>
    <source>
        <strain evidence="10">NBC_00003</strain>
    </source>
</reference>
<accession>A0AAU2V6H4</accession>
<dbReference type="InterPro" id="IPR036625">
    <property type="entry name" value="E3-bd_dom_sf"/>
</dbReference>
<evidence type="ECO:0000256" key="3">
    <source>
        <dbReference type="ARBA" id="ARBA00022679"/>
    </source>
</evidence>
<evidence type="ECO:0000256" key="7">
    <source>
        <dbReference type="SAM" id="MobiDB-lite"/>
    </source>
</evidence>
<dbReference type="SUPFAM" id="SSF51230">
    <property type="entry name" value="Single hybrid motif"/>
    <property type="match status" value="1"/>
</dbReference>
<gene>
    <name evidence="10" type="ORF">OG549_20585</name>
</gene>
<dbReference type="GO" id="GO:0016407">
    <property type="term" value="F:acetyltransferase activity"/>
    <property type="evidence" value="ECO:0007669"/>
    <property type="project" value="TreeGrafter"/>
</dbReference>
<evidence type="ECO:0000259" key="8">
    <source>
        <dbReference type="PROSITE" id="PS50968"/>
    </source>
</evidence>
<evidence type="ECO:0000259" key="9">
    <source>
        <dbReference type="PROSITE" id="PS51826"/>
    </source>
</evidence>
<dbReference type="Gene3D" id="2.40.50.100">
    <property type="match status" value="1"/>
</dbReference>
<dbReference type="EMBL" id="CP108318">
    <property type="protein sequence ID" value="WTW62850.1"/>
    <property type="molecule type" value="Genomic_DNA"/>
</dbReference>
<dbReference type="InterPro" id="IPR004167">
    <property type="entry name" value="PSBD"/>
</dbReference>
<dbReference type="FunFam" id="4.10.320.10:FF:000012">
    <property type="entry name" value="Dihydrolipoamide acetyltransferase component of pyruvate dehydrogenase complex"/>
    <property type="match status" value="1"/>
</dbReference>
<dbReference type="Pfam" id="PF00364">
    <property type="entry name" value="Biotin_lipoyl"/>
    <property type="match status" value="1"/>
</dbReference>
<dbReference type="EC" id="2.3.1.-" evidence="6"/>
<evidence type="ECO:0000256" key="1">
    <source>
        <dbReference type="ARBA" id="ARBA00001938"/>
    </source>
</evidence>
<comment type="cofactor">
    <cofactor evidence="1 6">
        <name>(R)-lipoate</name>
        <dbReference type="ChEBI" id="CHEBI:83088"/>
    </cofactor>
</comment>
<dbReference type="GO" id="GO:0005737">
    <property type="term" value="C:cytoplasm"/>
    <property type="evidence" value="ECO:0007669"/>
    <property type="project" value="TreeGrafter"/>
</dbReference>
<feature type="compositionally biased region" description="Pro residues" evidence="7">
    <location>
        <begin position="123"/>
        <end position="132"/>
    </location>
</feature>
<dbReference type="Gene3D" id="3.30.559.10">
    <property type="entry name" value="Chloramphenicol acetyltransferase-like domain"/>
    <property type="match status" value="1"/>
</dbReference>
<dbReference type="FunFam" id="3.30.559.10:FF:000007">
    <property type="entry name" value="Dihydrolipoamide acetyltransferase component of pyruvate dehydrogenase complex"/>
    <property type="match status" value="1"/>
</dbReference>
<dbReference type="PANTHER" id="PTHR43178">
    <property type="entry name" value="DIHYDROLIPOAMIDE ACETYLTRANSFERASE COMPONENT OF PYRUVATE DEHYDROGENASE COMPLEX"/>
    <property type="match status" value="1"/>
</dbReference>
<dbReference type="PROSITE" id="PS51826">
    <property type="entry name" value="PSBD"/>
    <property type="match status" value="1"/>
</dbReference>
<organism evidence="10">
    <name type="scientific">Streptomyces sp. NBC_00003</name>
    <dbReference type="NCBI Taxonomy" id="2903608"/>
    <lineage>
        <taxon>Bacteria</taxon>
        <taxon>Bacillati</taxon>
        <taxon>Actinomycetota</taxon>
        <taxon>Actinomycetes</taxon>
        <taxon>Kitasatosporales</taxon>
        <taxon>Streptomycetaceae</taxon>
        <taxon>Streptomyces</taxon>
    </lineage>
</organism>
<keyword evidence="4 6" id="KW-0450">Lipoyl</keyword>
<feature type="domain" description="Lipoyl-binding" evidence="8">
    <location>
        <begin position="4"/>
        <end position="79"/>
    </location>
</feature>
<dbReference type="CDD" id="cd06849">
    <property type="entry name" value="lipoyl_domain"/>
    <property type="match status" value="1"/>
</dbReference>
<dbReference type="InterPro" id="IPR000089">
    <property type="entry name" value="Biotin_lipoyl"/>
</dbReference>
<proteinExistence type="inferred from homology"/>
<dbReference type="FunFam" id="2.40.50.100:FF:000036">
    <property type="entry name" value="Dihydrolipoamide acetyltransferase component of pyruvate dehydrogenase complex"/>
    <property type="match status" value="1"/>
</dbReference>
<dbReference type="Pfam" id="PF00198">
    <property type="entry name" value="2-oxoacid_dh"/>
    <property type="match status" value="1"/>
</dbReference>
<evidence type="ECO:0000256" key="4">
    <source>
        <dbReference type="ARBA" id="ARBA00022823"/>
    </source>
</evidence>
<evidence type="ECO:0000256" key="6">
    <source>
        <dbReference type="RuleBase" id="RU003423"/>
    </source>
</evidence>
<dbReference type="Gene3D" id="4.10.320.10">
    <property type="entry name" value="E3-binding domain"/>
    <property type="match status" value="1"/>
</dbReference>
<dbReference type="SUPFAM" id="SSF47005">
    <property type="entry name" value="Peripheral subunit-binding domain of 2-oxo acid dehydrogenase complex"/>
    <property type="match status" value="1"/>
</dbReference>
<evidence type="ECO:0000313" key="10">
    <source>
        <dbReference type="EMBL" id="WTW62850.1"/>
    </source>
</evidence>
<dbReference type="InterPro" id="IPR001078">
    <property type="entry name" value="2-oxoacid_DH_actylTfrase"/>
</dbReference>
<dbReference type="PROSITE" id="PS50968">
    <property type="entry name" value="BIOTINYL_LIPOYL"/>
    <property type="match status" value="1"/>
</dbReference>
<dbReference type="AlphaFoldDB" id="A0AAU2V6H4"/>
<evidence type="ECO:0000256" key="2">
    <source>
        <dbReference type="ARBA" id="ARBA00007317"/>
    </source>
</evidence>
<feature type="compositionally biased region" description="Low complexity" evidence="7">
    <location>
        <begin position="192"/>
        <end position="209"/>
    </location>
</feature>
<keyword evidence="3 6" id="KW-0808">Transferase</keyword>
<dbReference type="InterPro" id="IPR011053">
    <property type="entry name" value="Single_hybrid_motif"/>
</dbReference>
<name>A0AAU2V6H4_9ACTN</name>
<dbReference type="Pfam" id="PF02817">
    <property type="entry name" value="E3_binding"/>
    <property type="match status" value="1"/>
</dbReference>
<protein>
    <recommendedName>
        <fullName evidence="6">Dihydrolipoamide acetyltransferase component of pyruvate dehydrogenase complex</fullName>
        <ecNumber evidence="6">2.3.1.-</ecNumber>
    </recommendedName>
</protein>
<dbReference type="GO" id="GO:0031405">
    <property type="term" value="F:lipoic acid binding"/>
    <property type="evidence" value="ECO:0007669"/>
    <property type="project" value="TreeGrafter"/>
</dbReference>
<keyword evidence="5 6" id="KW-0012">Acyltransferase</keyword>
<dbReference type="InterPro" id="IPR050743">
    <property type="entry name" value="2-oxoacid_DH_E2_comp"/>
</dbReference>
<feature type="domain" description="Peripheral subunit-binding (PSBD)" evidence="9">
    <location>
        <begin position="149"/>
        <end position="186"/>
    </location>
</feature>
<evidence type="ECO:0000256" key="5">
    <source>
        <dbReference type="ARBA" id="ARBA00023315"/>
    </source>
</evidence>
<feature type="region of interest" description="Disordered" evidence="7">
    <location>
        <begin position="192"/>
        <end position="211"/>
    </location>
</feature>